<accession>A0A2N3LCD9</accession>
<name>A0A2N3LCD9_9PROT</name>
<sequence length="474" mass="52123">MTTHPAHSADAPQRDRDNRTLTRKFYLAAWRWHFYAGLYVVPFLLMLAVTGLMMMYFNVIETRFGDRILASDGPHQSLQIQADAAASSLPDATVSQYIAPIEDDLATMFLVDSGGKQHVVTVDPVTTDIRETIITDDSWFYWANGIHGELLMGDLGDRLIEIAAGLGIILIVTGLYMWWPRDGKRFASVLWPDFRATRRTFWKELHVTSGFYISVVLFFFLISGLSWAGIWGGQFVQAWSTFPAEKWDNVPLSDDIHADMNHGVLHDAPWGLEQTPMPASGSDAGITGLADGTPVNLDTVTAFARSIGFVGQFRVNLPQGENGVYTLSADTMSGDSVSPTGDRTIHVDQYTGKVLANIGFADYSLGAKSMAVGIALHQGDLGWWNVIANTLFCLTVIFLCISGIVMWWLRRPTSGNFHLSAPPLPNNLPLWKGAVFMMLALSLAFPLTGITLVTVLAIDVLIVSNLPVLKRAIG</sequence>
<gene>
    <name evidence="2" type="ORF">COO92_03635</name>
</gene>
<dbReference type="PANTHER" id="PTHR34219:SF1">
    <property type="entry name" value="PEPSY DOMAIN-CONTAINING PROTEIN"/>
    <property type="match status" value="1"/>
</dbReference>
<dbReference type="RefSeq" id="WP_101299917.1">
    <property type="nucleotide sequence ID" value="NZ_NXGX01000001.1"/>
</dbReference>
<keyword evidence="1" id="KW-0812">Transmembrane</keyword>
<feature type="transmembrane region" description="Helical" evidence="1">
    <location>
        <begin position="159"/>
        <end position="179"/>
    </location>
</feature>
<evidence type="ECO:0000256" key="1">
    <source>
        <dbReference type="SAM" id="Phobius"/>
    </source>
</evidence>
<dbReference type="Proteomes" id="UP000233332">
    <property type="component" value="Unassembled WGS sequence"/>
</dbReference>
<feature type="transmembrane region" description="Helical" evidence="1">
    <location>
        <begin position="386"/>
        <end position="409"/>
    </location>
</feature>
<evidence type="ECO:0000313" key="2">
    <source>
        <dbReference type="EMBL" id="PKR60438.1"/>
    </source>
</evidence>
<feature type="transmembrane region" description="Helical" evidence="1">
    <location>
        <begin position="429"/>
        <end position="462"/>
    </location>
</feature>
<dbReference type="Pfam" id="PF03929">
    <property type="entry name" value="PepSY_TM"/>
    <property type="match status" value="1"/>
</dbReference>
<protein>
    <recommendedName>
        <fullName evidence="4">PepSY domain-containing protein</fullName>
    </recommendedName>
</protein>
<comment type="caution">
    <text evidence="2">The sequence shown here is derived from an EMBL/GenBank/DDBJ whole genome shotgun (WGS) entry which is preliminary data.</text>
</comment>
<dbReference type="EMBL" id="NXGX01000001">
    <property type="protein sequence ID" value="PKR60438.1"/>
    <property type="molecule type" value="Genomic_DNA"/>
</dbReference>
<feature type="transmembrane region" description="Helical" evidence="1">
    <location>
        <begin position="32"/>
        <end position="57"/>
    </location>
</feature>
<dbReference type="PANTHER" id="PTHR34219">
    <property type="entry name" value="IRON-REGULATED INNER MEMBRANE PROTEIN-RELATED"/>
    <property type="match status" value="1"/>
</dbReference>
<keyword evidence="1" id="KW-1133">Transmembrane helix</keyword>
<dbReference type="InterPro" id="IPR005625">
    <property type="entry name" value="PepSY-ass_TM"/>
</dbReference>
<keyword evidence="3" id="KW-1185">Reference proteome</keyword>
<evidence type="ECO:0000313" key="3">
    <source>
        <dbReference type="Proteomes" id="UP000233332"/>
    </source>
</evidence>
<evidence type="ECO:0008006" key="4">
    <source>
        <dbReference type="Google" id="ProtNLM"/>
    </source>
</evidence>
<keyword evidence="1" id="KW-0472">Membrane</keyword>
<dbReference type="AlphaFoldDB" id="A0A2N3LCD9"/>
<feature type="transmembrane region" description="Helical" evidence="1">
    <location>
        <begin position="211"/>
        <end position="230"/>
    </location>
</feature>
<reference evidence="2 3" key="1">
    <citation type="submission" date="2017-09" db="EMBL/GenBank/DDBJ databases">
        <title>Biodiversity and function of Thalassospira species in the particle-attached aromatic-hydrocarbon-degrading consortia from the surface seawater of the China South Sea.</title>
        <authorList>
            <person name="Dong C."/>
            <person name="Lai Q."/>
            <person name="Shao Z."/>
        </authorList>
    </citation>
    <scope>NUCLEOTIDE SEQUENCE [LARGE SCALE GENOMIC DNA]</scope>
    <source>
        <strain evidence="2 3">139Z-12</strain>
    </source>
</reference>
<organism evidence="2 3">
    <name type="scientific">Thalassospira lohafexi</name>
    <dbReference type="NCBI Taxonomy" id="744227"/>
    <lineage>
        <taxon>Bacteria</taxon>
        <taxon>Pseudomonadati</taxon>
        <taxon>Pseudomonadota</taxon>
        <taxon>Alphaproteobacteria</taxon>
        <taxon>Rhodospirillales</taxon>
        <taxon>Thalassospiraceae</taxon>
        <taxon>Thalassospira</taxon>
    </lineage>
</organism>
<proteinExistence type="predicted"/>